<dbReference type="Proteomes" id="UP000247903">
    <property type="component" value="Unassembled WGS sequence"/>
</dbReference>
<gene>
    <name evidence="1" type="ORF">DMB65_21955</name>
</gene>
<dbReference type="EMBL" id="QJHK01000074">
    <property type="protein sequence ID" value="PXY38634.1"/>
    <property type="molecule type" value="Genomic_DNA"/>
</dbReference>
<keyword evidence="2" id="KW-1185">Reference proteome</keyword>
<evidence type="ECO:0000313" key="2">
    <source>
        <dbReference type="Proteomes" id="UP000247903"/>
    </source>
</evidence>
<sequence>MQSIIEKQCESYLKIKNKIRKHDYQINRTLSIGSVKNKIVVLLLTEQPKVVLLELQNLFQRHLEPIRMNRNYERKKS</sequence>
<reference evidence="1 2" key="1">
    <citation type="submission" date="2018-05" db="EMBL/GenBank/DDBJ databases">
        <title>Flavobacterium sp. strain IMCC34759, incomplete genome.</title>
        <authorList>
            <person name="Joung Y."/>
            <person name="Cho J."/>
        </authorList>
    </citation>
    <scope>NUCLEOTIDE SEQUENCE [LARGE SCALE GENOMIC DNA]</scope>
    <source>
        <strain evidence="1 2">IMCC34759</strain>
    </source>
</reference>
<organism evidence="1 2">
    <name type="scientific">Flavobacterium cheongpyeongense</name>
    <dbReference type="NCBI Taxonomy" id="2212651"/>
    <lineage>
        <taxon>Bacteria</taxon>
        <taxon>Pseudomonadati</taxon>
        <taxon>Bacteroidota</taxon>
        <taxon>Flavobacteriia</taxon>
        <taxon>Flavobacteriales</taxon>
        <taxon>Flavobacteriaceae</taxon>
        <taxon>Flavobacterium</taxon>
    </lineage>
</organism>
<dbReference type="AlphaFoldDB" id="A0A2V4BX92"/>
<comment type="caution">
    <text evidence="1">The sequence shown here is derived from an EMBL/GenBank/DDBJ whole genome shotgun (WGS) entry which is preliminary data.</text>
</comment>
<feature type="non-terminal residue" evidence="1">
    <location>
        <position position="77"/>
    </location>
</feature>
<evidence type="ECO:0000313" key="1">
    <source>
        <dbReference type="EMBL" id="PXY38634.1"/>
    </source>
</evidence>
<accession>A0A2V4BX92</accession>
<protein>
    <submittedName>
        <fullName evidence="1">Uncharacterized protein</fullName>
    </submittedName>
</protein>
<name>A0A2V4BX92_9FLAO</name>
<proteinExistence type="predicted"/>